<reference evidence="4" key="1">
    <citation type="journal article" date="2019" name="Int. J. Syst. Evol. Microbiol.">
        <title>The Global Catalogue of Microorganisms (GCM) 10K type strain sequencing project: providing services to taxonomists for standard genome sequencing and annotation.</title>
        <authorList>
            <consortium name="The Broad Institute Genomics Platform"/>
            <consortium name="The Broad Institute Genome Sequencing Center for Infectious Disease"/>
            <person name="Wu L."/>
            <person name="Ma J."/>
        </authorList>
    </citation>
    <scope>NUCLEOTIDE SEQUENCE [LARGE SCALE GENOMIC DNA]</scope>
    <source>
        <strain evidence="4">WLHS5</strain>
    </source>
</reference>
<evidence type="ECO:0000256" key="1">
    <source>
        <dbReference type="SAM" id="MobiDB-lite"/>
    </source>
</evidence>
<dbReference type="RefSeq" id="WP_380662831.1">
    <property type="nucleotide sequence ID" value="NZ_JBHTCJ010000001.1"/>
</dbReference>
<organism evidence="3 4">
    <name type="scientific">Saccharopolyspora griseoalba</name>
    <dbReference type="NCBI Taxonomy" id="1431848"/>
    <lineage>
        <taxon>Bacteria</taxon>
        <taxon>Bacillati</taxon>
        <taxon>Actinomycetota</taxon>
        <taxon>Actinomycetes</taxon>
        <taxon>Pseudonocardiales</taxon>
        <taxon>Pseudonocardiaceae</taxon>
        <taxon>Saccharopolyspora</taxon>
    </lineage>
</organism>
<dbReference type="Proteomes" id="UP001596504">
    <property type="component" value="Unassembled WGS sequence"/>
</dbReference>
<keyword evidence="4" id="KW-1185">Reference proteome</keyword>
<sequence length="103" mass="11067">MTSPPTRWTADLRCCANPKYLVGAAAVVGALAFAEPGLALPAAVALIASSCPVSMLLAMRGARSRCSPPRDDEALERGEPRHDEQIRALRVEIAQLREQRNDA</sequence>
<evidence type="ECO:0000313" key="4">
    <source>
        <dbReference type="Proteomes" id="UP001596504"/>
    </source>
</evidence>
<keyword evidence="2" id="KW-0812">Transmembrane</keyword>
<dbReference type="EMBL" id="JBHTCJ010000001">
    <property type="protein sequence ID" value="MFC7339888.1"/>
    <property type="molecule type" value="Genomic_DNA"/>
</dbReference>
<evidence type="ECO:0000256" key="2">
    <source>
        <dbReference type="SAM" id="Phobius"/>
    </source>
</evidence>
<evidence type="ECO:0000313" key="3">
    <source>
        <dbReference type="EMBL" id="MFC7339888.1"/>
    </source>
</evidence>
<comment type="caution">
    <text evidence="3">The sequence shown here is derived from an EMBL/GenBank/DDBJ whole genome shotgun (WGS) entry which is preliminary data.</text>
</comment>
<gene>
    <name evidence="3" type="ORF">ACFQRI_00580</name>
</gene>
<evidence type="ECO:0008006" key="5">
    <source>
        <dbReference type="Google" id="ProtNLM"/>
    </source>
</evidence>
<accession>A0ABW2LBP8</accession>
<feature type="transmembrane region" description="Helical" evidence="2">
    <location>
        <begin position="38"/>
        <end position="58"/>
    </location>
</feature>
<name>A0ABW2LBP8_9PSEU</name>
<feature type="compositionally biased region" description="Basic and acidic residues" evidence="1">
    <location>
        <begin position="68"/>
        <end position="83"/>
    </location>
</feature>
<protein>
    <recommendedName>
        <fullName evidence="5">DUF2933 domain-containing protein</fullName>
    </recommendedName>
</protein>
<keyword evidence="2" id="KW-0472">Membrane</keyword>
<feature type="region of interest" description="Disordered" evidence="1">
    <location>
        <begin position="64"/>
        <end position="83"/>
    </location>
</feature>
<keyword evidence="2" id="KW-1133">Transmembrane helix</keyword>
<proteinExistence type="predicted"/>